<proteinExistence type="predicted"/>
<dbReference type="RefSeq" id="WP_063243429.1">
    <property type="nucleotide sequence ID" value="NZ_CP168967.1"/>
</dbReference>
<evidence type="ECO:0000256" key="4">
    <source>
        <dbReference type="ARBA" id="ARBA00022989"/>
    </source>
</evidence>
<dbReference type="AlphaFoldDB" id="A0A150WL74"/>
<evidence type="ECO:0000256" key="1">
    <source>
        <dbReference type="ARBA" id="ARBA00004141"/>
    </source>
</evidence>
<sequence>MTLIIVLFFTTIGISFLCSMLEAVLLTSTSAYIGVLVKENRRSAKLLEHLKENLDRPISAILTLNTVSHTLGSAAIAYQIQVQYGEHAVTIASFVLTFLILVLSEIIPKSIGAAHWKALLPFSAYTIQLMIILLYPLVLMSEYLGKLFQKSSEDPEVTREEILMTAEIGVEEGTLKGKESNIIKNLLMLDKIYVSDIMTPRSVFFALEKDLTVEEVFTKYRPIRFSRIPVYAGSLDNITGMTYRYKIHEALSNDQHDKKIGEMVTPISSIPERMTVSQVLDFFIKEKEHVALAVDEYGIVAGLVSLEDAVETLLGVEIVDELDNVEDMRKFALEQWQLRKQKLRRS</sequence>
<evidence type="ECO:0000313" key="13">
    <source>
        <dbReference type="Proteomes" id="UP000075391"/>
    </source>
</evidence>
<dbReference type="Pfam" id="PF00571">
    <property type="entry name" value="CBS"/>
    <property type="match status" value="1"/>
</dbReference>
<organism evidence="12 13">
    <name type="scientific">Bdellovibrio bacteriovorus</name>
    <dbReference type="NCBI Taxonomy" id="959"/>
    <lineage>
        <taxon>Bacteria</taxon>
        <taxon>Pseudomonadati</taxon>
        <taxon>Bdellovibrionota</taxon>
        <taxon>Bdellovibrionia</taxon>
        <taxon>Bdellovibrionales</taxon>
        <taxon>Pseudobdellovibrionaceae</taxon>
        <taxon>Bdellovibrio</taxon>
    </lineage>
</organism>
<evidence type="ECO:0000256" key="7">
    <source>
        <dbReference type="PROSITE-ProRule" id="PRU00703"/>
    </source>
</evidence>
<keyword evidence="5 7" id="KW-0129">CBS domain</keyword>
<feature type="transmembrane region" description="Helical" evidence="9">
    <location>
        <begin position="87"/>
        <end position="107"/>
    </location>
</feature>
<dbReference type="InterPro" id="IPR044751">
    <property type="entry name" value="Ion_transp-like_CBS"/>
</dbReference>
<evidence type="ECO:0000256" key="9">
    <source>
        <dbReference type="SAM" id="Phobius"/>
    </source>
</evidence>
<dbReference type="CDD" id="cd04590">
    <property type="entry name" value="CBS_pair_CorC_HlyC_assoc"/>
    <property type="match status" value="1"/>
</dbReference>
<keyword evidence="4 8" id="KW-1133">Transmembrane helix</keyword>
<dbReference type="PROSITE" id="PS51846">
    <property type="entry name" value="CNNM"/>
    <property type="match status" value="1"/>
</dbReference>
<protein>
    <submittedName>
        <fullName evidence="12">Mg2+ and Co2+ transporter</fullName>
    </submittedName>
</protein>
<dbReference type="Pfam" id="PF01595">
    <property type="entry name" value="CNNM"/>
    <property type="match status" value="1"/>
</dbReference>
<accession>A0A150WL74</accession>
<evidence type="ECO:0000259" key="10">
    <source>
        <dbReference type="PROSITE" id="PS51371"/>
    </source>
</evidence>
<evidence type="ECO:0000256" key="2">
    <source>
        <dbReference type="ARBA" id="ARBA00022692"/>
    </source>
</evidence>
<evidence type="ECO:0000313" key="12">
    <source>
        <dbReference type="EMBL" id="KYG64443.1"/>
    </source>
</evidence>
<dbReference type="OrthoDB" id="5289121at2"/>
<dbReference type="InterPro" id="IPR046342">
    <property type="entry name" value="CBS_dom_sf"/>
</dbReference>
<feature type="transmembrane region" description="Helical" evidence="9">
    <location>
        <begin position="119"/>
        <end position="138"/>
    </location>
</feature>
<dbReference type="EMBL" id="LUKF01000012">
    <property type="protein sequence ID" value="KYG64443.1"/>
    <property type="molecule type" value="Genomic_DNA"/>
</dbReference>
<dbReference type="SUPFAM" id="SSF54631">
    <property type="entry name" value="CBS-domain pair"/>
    <property type="match status" value="1"/>
</dbReference>
<name>A0A150WL74_BDEBC</name>
<dbReference type="PANTHER" id="PTHR22777:SF4">
    <property type="entry name" value="UPF0053 PROTEIN SLL1254"/>
    <property type="match status" value="1"/>
</dbReference>
<evidence type="ECO:0000256" key="6">
    <source>
        <dbReference type="ARBA" id="ARBA00023136"/>
    </source>
</evidence>
<dbReference type="PROSITE" id="PS51371">
    <property type="entry name" value="CBS"/>
    <property type="match status" value="1"/>
</dbReference>
<feature type="domain" description="CBS" evidence="10">
    <location>
        <begin position="263"/>
        <end position="321"/>
    </location>
</feature>
<evidence type="ECO:0000256" key="8">
    <source>
        <dbReference type="PROSITE-ProRule" id="PRU01193"/>
    </source>
</evidence>
<comment type="caution">
    <text evidence="12">The sequence shown here is derived from an EMBL/GenBank/DDBJ whole genome shotgun (WGS) entry which is preliminary data.</text>
</comment>
<dbReference type="InterPro" id="IPR002550">
    <property type="entry name" value="CNNM"/>
</dbReference>
<gene>
    <name evidence="12" type="ORF">AZI85_03205</name>
</gene>
<reference evidence="12 13" key="1">
    <citation type="submission" date="2016-03" db="EMBL/GenBank/DDBJ databases">
        <authorList>
            <person name="Ploux O."/>
        </authorList>
    </citation>
    <scope>NUCLEOTIDE SEQUENCE [LARGE SCALE GENOMIC DNA]</scope>
    <source>
        <strain evidence="12 13">BER2</strain>
    </source>
</reference>
<dbReference type="Gene3D" id="3.10.580.10">
    <property type="entry name" value="CBS-domain"/>
    <property type="match status" value="1"/>
</dbReference>
<keyword evidence="3" id="KW-0677">Repeat</keyword>
<feature type="transmembrane region" description="Helical" evidence="9">
    <location>
        <begin position="6"/>
        <end position="37"/>
    </location>
</feature>
<dbReference type="GO" id="GO:0005886">
    <property type="term" value="C:plasma membrane"/>
    <property type="evidence" value="ECO:0007669"/>
    <property type="project" value="TreeGrafter"/>
</dbReference>
<evidence type="ECO:0000256" key="5">
    <source>
        <dbReference type="ARBA" id="ARBA00023122"/>
    </source>
</evidence>
<evidence type="ECO:0000256" key="3">
    <source>
        <dbReference type="ARBA" id="ARBA00022737"/>
    </source>
</evidence>
<comment type="subcellular location">
    <subcellularLocation>
        <location evidence="1">Membrane</location>
        <topology evidence="1">Multi-pass membrane protein</topology>
    </subcellularLocation>
</comment>
<dbReference type="InterPro" id="IPR000644">
    <property type="entry name" value="CBS_dom"/>
</dbReference>
<feature type="domain" description="CNNM transmembrane" evidence="11">
    <location>
        <begin position="1"/>
        <end position="179"/>
    </location>
</feature>
<evidence type="ECO:0000259" key="11">
    <source>
        <dbReference type="PROSITE" id="PS51846"/>
    </source>
</evidence>
<feature type="transmembrane region" description="Helical" evidence="9">
    <location>
        <begin position="58"/>
        <end position="81"/>
    </location>
</feature>
<keyword evidence="6 8" id="KW-0472">Membrane</keyword>
<dbReference type="Proteomes" id="UP000075391">
    <property type="component" value="Unassembled WGS sequence"/>
</dbReference>
<dbReference type="PANTHER" id="PTHR22777">
    <property type="entry name" value="HEMOLYSIN-RELATED"/>
    <property type="match status" value="1"/>
</dbReference>
<keyword evidence="2 8" id="KW-0812">Transmembrane</keyword>